<evidence type="ECO:0000256" key="10">
    <source>
        <dbReference type="ARBA" id="ARBA00023136"/>
    </source>
</evidence>
<dbReference type="PANTHER" id="PTHR13163">
    <property type="entry name" value="SPINAL CORD EXPRESSION PROTEIN 4"/>
    <property type="match status" value="1"/>
</dbReference>
<keyword evidence="8" id="KW-0862">Zinc</keyword>
<dbReference type="EMBL" id="JAFJMO010000001">
    <property type="protein sequence ID" value="KAJ8287352.1"/>
    <property type="molecule type" value="Genomic_DNA"/>
</dbReference>
<reference evidence="17" key="1">
    <citation type="journal article" date="2023" name="Science">
        <title>Genome structures resolve the early diversification of teleost fishes.</title>
        <authorList>
            <person name="Parey E."/>
            <person name="Louis A."/>
            <person name="Montfort J."/>
            <person name="Bouchez O."/>
            <person name="Roques C."/>
            <person name="Iampietro C."/>
            <person name="Lluch J."/>
            <person name="Castinel A."/>
            <person name="Donnadieu C."/>
            <person name="Desvignes T."/>
            <person name="Floi Bucao C."/>
            <person name="Jouanno E."/>
            <person name="Wen M."/>
            <person name="Mejri S."/>
            <person name="Dirks R."/>
            <person name="Jansen H."/>
            <person name="Henkel C."/>
            <person name="Chen W.J."/>
            <person name="Zahm M."/>
            <person name="Cabau C."/>
            <person name="Klopp C."/>
            <person name="Thompson A.W."/>
            <person name="Robinson-Rechavi M."/>
            <person name="Braasch I."/>
            <person name="Lecointre G."/>
            <person name="Bobe J."/>
            <person name="Postlethwait J.H."/>
            <person name="Berthelot C."/>
            <person name="Roest Crollius H."/>
            <person name="Guiguen Y."/>
        </authorList>
    </citation>
    <scope>NUCLEOTIDE SEQUENCE</scope>
    <source>
        <strain evidence="17">Concon-B</strain>
    </source>
</reference>
<dbReference type="PROSITE" id="PS00028">
    <property type="entry name" value="ZINC_FINGER_C2H2_1"/>
    <property type="match status" value="1"/>
</dbReference>
<comment type="similarity">
    <text evidence="3">Belongs to the DoxX family.</text>
</comment>
<dbReference type="Pfam" id="PF07681">
    <property type="entry name" value="DoxX"/>
    <property type="match status" value="1"/>
</dbReference>
<keyword evidence="10 15" id="KW-0472">Membrane</keyword>
<dbReference type="InterPro" id="IPR040399">
    <property type="entry name" value="TMEM35A/B"/>
</dbReference>
<keyword evidence="9 15" id="KW-1133">Transmembrane helix</keyword>
<proteinExistence type="inferred from homology"/>
<dbReference type="FunFam" id="3.30.160.60:FF:001498">
    <property type="entry name" value="Zinc finger protein 404"/>
    <property type="match status" value="1"/>
</dbReference>
<dbReference type="Gene3D" id="3.30.160.60">
    <property type="entry name" value="Classic Zinc Finger"/>
    <property type="match status" value="1"/>
</dbReference>
<evidence type="ECO:0000259" key="16">
    <source>
        <dbReference type="PROSITE" id="PS50157"/>
    </source>
</evidence>
<dbReference type="PANTHER" id="PTHR13163:SF2">
    <property type="entry name" value="TRANSMEMBRANE PROTEIN 35B"/>
    <property type="match status" value="1"/>
</dbReference>
<feature type="transmembrane region" description="Helical" evidence="15">
    <location>
        <begin position="540"/>
        <end position="559"/>
    </location>
</feature>
<feature type="region of interest" description="Disordered" evidence="14">
    <location>
        <begin position="323"/>
        <end position="354"/>
    </location>
</feature>
<evidence type="ECO:0000313" key="18">
    <source>
        <dbReference type="Proteomes" id="UP001152803"/>
    </source>
</evidence>
<dbReference type="InterPro" id="IPR013087">
    <property type="entry name" value="Znf_C2H2_type"/>
</dbReference>
<evidence type="ECO:0000256" key="3">
    <source>
        <dbReference type="ARBA" id="ARBA00006679"/>
    </source>
</evidence>
<keyword evidence="5" id="KW-0479">Metal-binding</keyword>
<dbReference type="Proteomes" id="UP001152803">
    <property type="component" value="Unassembled WGS sequence"/>
</dbReference>
<protein>
    <recommendedName>
        <fullName evidence="16">C2H2-type domain-containing protein</fullName>
    </recommendedName>
</protein>
<keyword evidence="13" id="KW-0175">Coiled coil</keyword>
<dbReference type="InterPro" id="IPR032808">
    <property type="entry name" value="DoxX"/>
</dbReference>
<dbReference type="OrthoDB" id="432685at2759"/>
<evidence type="ECO:0000256" key="15">
    <source>
        <dbReference type="SAM" id="Phobius"/>
    </source>
</evidence>
<evidence type="ECO:0000256" key="7">
    <source>
        <dbReference type="ARBA" id="ARBA00022771"/>
    </source>
</evidence>
<accession>A0A9Q1I684</accession>
<evidence type="ECO:0000256" key="5">
    <source>
        <dbReference type="ARBA" id="ARBA00022723"/>
    </source>
</evidence>
<evidence type="ECO:0000256" key="8">
    <source>
        <dbReference type="ARBA" id="ARBA00022833"/>
    </source>
</evidence>
<feature type="compositionally biased region" description="Basic and acidic residues" evidence="14">
    <location>
        <begin position="269"/>
        <end position="278"/>
    </location>
</feature>
<sequence length="571" mass="64147">MAYYCIDVQKQLQSILDTLTKGAVAEIGKLIEDGSAVLRLEIIHRQKENETLKMKLQDTERELETAREHRRKAEEFNDVFRMRYCLPTEEEDRRCILVEQSSELLSESVIKKERVEDQENSLGSDWREDILGNLETLPRNQPSLLATPGGMVLDVEPFKQEVGMRPVWPEETGQKENETLKMRLQEMESELKTARENGRKRDEFKDVFATRYCLPTEEEDRHCVVAEQRSELLSESVIKKERQEDQENSLGGDWRGDILEAERRAGAEWDSRLNRDSEAEVQPGPVAAPEQLGWAEPDMLQEDKGGVSGAGPFKQEAGMQPVWPEEAGSGIGPSHQGGYREQAESRVGAGRARPVGRQQQLLRPCLGRVGSLTLQNAAGKCQNLSPVQRNHKRDRQFSCATCGKGFFRKHHLNSHQRTHTGERPYCCNCCCTMALVFTALRVLLGVVFAVAGAVKLTDKISEDIYAQMRSQFVDLSSVFPLRIVGVEVEPDEYLMVTGWVELVGGVLLAFGPRLLQEISNLVLSVVMMVAIFSLLKLKEPLFMCCVPAVFLGLLLLLAIRGRGPGAKSKSH</sequence>
<evidence type="ECO:0000256" key="11">
    <source>
        <dbReference type="ARBA" id="ARBA00023242"/>
    </source>
</evidence>
<keyword evidence="6" id="KW-0677">Repeat</keyword>
<keyword evidence="4 15" id="KW-0812">Transmembrane</keyword>
<keyword evidence="11" id="KW-0539">Nucleus</keyword>
<gene>
    <name evidence="17" type="ORF">COCON_G00000110</name>
</gene>
<evidence type="ECO:0000256" key="14">
    <source>
        <dbReference type="SAM" id="MobiDB-lite"/>
    </source>
</evidence>
<keyword evidence="18" id="KW-1185">Reference proteome</keyword>
<evidence type="ECO:0000256" key="6">
    <source>
        <dbReference type="ARBA" id="ARBA00022737"/>
    </source>
</evidence>
<comment type="subcellular location">
    <subcellularLocation>
        <location evidence="2">Membrane</location>
        <topology evidence="2">Multi-pass membrane protein</topology>
    </subcellularLocation>
    <subcellularLocation>
        <location evidence="1">Nucleus</location>
    </subcellularLocation>
</comment>
<feature type="coiled-coil region" evidence="13">
    <location>
        <begin position="42"/>
        <end position="76"/>
    </location>
</feature>
<evidence type="ECO:0000256" key="13">
    <source>
        <dbReference type="SAM" id="Coils"/>
    </source>
</evidence>
<dbReference type="SUPFAM" id="SSF57667">
    <property type="entry name" value="beta-beta-alpha zinc fingers"/>
    <property type="match status" value="1"/>
</dbReference>
<feature type="transmembrane region" description="Helical" evidence="15">
    <location>
        <begin position="518"/>
        <end position="534"/>
    </location>
</feature>
<dbReference type="GO" id="GO:0008270">
    <property type="term" value="F:zinc ion binding"/>
    <property type="evidence" value="ECO:0007669"/>
    <property type="project" value="UniProtKB-KW"/>
</dbReference>
<evidence type="ECO:0000256" key="1">
    <source>
        <dbReference type="ARBA" id="ARBA00004123"/>
    </source>
</evidence>
<evidence type="ECO:0000256" key="4">
    <source>
        <dbReference type="ARBA" id="ARBA00022692"/>
    </source>
</evidence>
<feature type="coiled-coil region" evidence="13">
    <location>
        <begin position="170"/>
        <end position="197"/>
    </location>
</feature>
<dbReference type="InterPro" id="IPR036236">
    <property type="entry name" value="Znf_C2H2_sf"/>
</dbReference>
<comment type="caution">
    <text evidence="17">The sequence shown here is derived from an EMBL/GenBank/DDBJ whole genome shotgun (WGS) entry which is preliminary data.</text>
</comment>
<evidence type="ECO:0000256" key="12">
    <source>
        <dbReference type="PROSITE-ProRule" id="PRU00042"/>
    </source>
</evidence>
<feature type="region of interest" description="Disordered" evidence="14">
    <location>
        <begin position="269"/>
        <end position="291"/>
    </location>
</feature>
<organism evidence="17 18">
    <name type="scientific">Conger conger</name>
    <name type="common">Conger eel</name>
    <name type="synonym">Muraena conger</name>
    <dbReference type="NCBI Taxonomy" id="82655"/>
    <lineage>
        <taxon>Eukaryota</taxon>
        <taxon>Metazoa</taxon>
        <taxon>Chordata</taxon>
        <taxon>Craniata</taxon>
        <taxon>Vertebrata</taxon>
        <taxon>Euteleostomi</taxon>
        <taxon>Actinopterygii</taxon>
        <taxon>Neopterygii</taxon>
        <taxon>Teleostei</taxon>
        <taxon>Anguilliformes</taxon>
        <taxon>Congridae</taxon>
        <taxon>Conger</taxon>
    </lineage>
</organism>
<keyword evidence="7 12" id="KW-0863">Zinc-finger</keyword>
<dbReference type="AlphaFoldDB" id="A0A9Q1I684"/>
<evidence type="ECO:0000256" key="9">
    <source>
        <dbReference type="ARBA" id="ARBA00022989"/>
    </source>
</evidence>
<dbReference type="GO" id="GO:0016020">
    <property type="term" value="C:membrane"/>
    <property type="evidence" value="ECO:0007669"/>
    <property type="project" value="UniProtKB-SubCell"/>
</dbReference>
<dbReference type="GO" id="GO:0005634">
    <property type="term" value="C:nucleus"/>
    <property type="evidence" value="ECO:0007669"/>
    <property type="project" value="UniProtKB-SubCell"/>
</dbReference>
<evidence type="ECO:0000313" key="17">
    <source>
        <dbReference type="EMBL" id="KAJ8287352.1"/>
    </source>
</evidence>
<name>A0A9Q1I684_CONCO</name>
<feature type="transmembrane region" description="Helical" evidence="15">
    <location>
        <begin position="433"/>
        <end position="454"/>
    </location>
</feature>
<feature type="domain" description="C2H2-type" evidence="16">
    <location>
        <begin position="397"/>
        <end position="424"/>
    </location>
</feature>
<evidence type="ECO:0000256" key="2">
    <source>
        <dbReference type="ARBA" id="ARBA00004141"/>
    </source>
</evidence>
<dbReference type="PROSITE" id="PS50157">
    <property type="entry name" value="ZINC_FINGER_C2H2_2"/>
    <property type="match status" value="1"/>
</dbReference>